<dbReference type="Proteomes" id="UP000267049">
    <property type="component" value="Unassembled WGS sequence"/>
</dbReference>
<evidence type="ECO:0000313" key="2">
    <source>
        <dbReference type="EMBL" id="RNF85078.1"/>
    </source>
</evidence>
<evidence type="ECO:0000256" key="1">
    <source>
        <dbReference type="SAM" id="MobiDB-lite"/>
    </source>
</evidence>
<dbReference type="Gene3D" id="2.180.10.10">
    <property type="entry name" value="RHS repeat-associated core"/>
    <property type="match status" value="1"/>
</dbReference>
<evidence type="ECO:0000313" key="3">
    <source>
        <dbReference type="Proteomes" id="UP000267049"/>
    </source>
</evidence>
<name>A0A3M8SUQ9_9GAMM</name>
<dbReference type="AlphaFoldDB" id="A0A3M8SUQ9"/>
<feature type="region of interest" description="Disordered" evidence="1">
    <location>
        <begin position="1"/>
        <end position="23"/>
    </location>
</feature>
<keyword evidence="3" id="KW-1185">Reference proteome</keyword>
<organism evidence="2 3">
    <name type="scientific">Montanilutibacter psychrotolerans</name>
    <dbReference type="NCBI Taxonomy" id="1327343"/>
    <lineage>
        <taxon>Bacteria</taxon>
        <taxon>Pseudomonadati</taxon>
        <taxon>Pseudomonadota</taxon>
        <taxon>Gammaproteobacteria</taxon>
        <taxon>Lysobacterales</taxon>
        <taxon>Lysobacteraceae</taxon>
        <taxon>Montanilutibacter</taxon>
    </lineage>
</organism>
<proteinExistence type="predicted"/>
<reference evidence="2 3" key="1">
    <citation type="submission" date="2018-11" db="EMBL/GenBank/DDBJ databases">
        <title>Lysobacter cryohumiis sp. nov., isolated from soil in the Tianshan Mountains, Xinjiang, China.</title>
        <authorList>
            <person name="Luo Y."/>
            <person name="Sheng H."/>
        </authorList>
    </citation>
    <scope>NUCLEOTIDE SEQUENCE [LARGE SCALE GENOMIC DNA]</scope>
    <source>
        <strain evidence="2 3">ZS60</strain>
    </source>
</reference>
<accession>A0A3M8SUQ9</accession>
<protein>
    <submittedName>
        <fullName evidence="2">Uncharacterized protein</fullName>
    </submittedName>
</protein>
<comment type="caution">
    <text evidence="2">The sequence shown here is derived from an EMBL/GenBank/DDBJ whole genome shotgun (WGS) entry which is preliminary data.</text>
</comment>
<gene>
    <name evidence="2" type="ORF">EER27_04640</name>
</gene>
<sequence>MALPPPSPQSLKQSRRRLTTRGFTGHEHIDGLGVIHMNGGIYDPDLGRFLQRFRKLRSQTSAGSLVDLKVLEAEIARPLTRIRTNEA</sequence>
<dbReference type="OrthoDB" id="9815903at2"/>
<dbReference type="RefSeq" id="WP_148040932.1">
    <property type="nucleotide sequence ID" value="NZ_RIBS01000002.1"/>
</dbReference>
<dbReference type="EMBL" id="RIBS01000002">
    <property type="protein sequence ID" value="RNF85078.1"/>
    <property type="molecule type" value="Genomic_DNA"/>
</dbReference>